<dbReference type="HOGENOM" id="CLU_000288_7_37_1"/>
<dbReference type="InterPro" id="IPR051681">
    <property type="entry name" value="Ser/Thr_Kinases-Pseudokinases"/>
</dbReference>
<reference evidence="9" key="2">
    <citation type="submission" date="2015-01" db="EMBL/GenBank/DDBJ databases">
        <title>Evolutionary Origins and Diversification of the Mycorrhizal Mutualists.</title>
        <authorList>
            <consortium name="DOE Joint Genome Institute"/>
            <consortium name="Mycorrhizal Genomics Consortium"/>
            <person name="Kohler A."/>
            <person name="Kuo A."/>
            <person name="Nagy L.G."/>
            <person name="Floudas D."/>
            <person name="Copeland A."/>
            <person name="Barry K.W."/>
            <person name="Cichocki N."/>
            <person name="Veneault-Fourrey C."/>
            <person name="LaButti K."/>
            <person name="Lindquist E.A."/>
            <person name="Lipzen A."/>
            <person name="Lundell T."/>
            <person name="Morin E."/>
            <person name="Murat C."/>
            <person name="Riley R."/>
            <person name="Ohm R."/>
            <person name="Sun H."/>
            <person name="Tunlid A."/>
            <person name="Henrissat B."/>
            <person name="Grigoriev I.V."/>
            <person name="Hibbett D.S."/>
            <person name="Martin F."/>
        </authorList>
    </citation>
    <scope>NUCLEOTIDE SEQUENCE [LARGE SCALE GENOMIC DNA]</scope>
    <source>
        <strain evidence="9">MUT 4182</strain>
    </source>
</reference>
<proteinExistence type="predicted"/>
<evidence type="ECO:0000313" key="8">
    <source>
        <dbReference type="EMBL" id="KIO23336.1"/>
    </source>
</evidence>
<dbReference type="PROSITE" id="PS00108">
    <property type="entry name" value="PROTEIN_KINASE_ST"/>
    <property type="match status" value="1"/>
</dbReference>
<keyword evidence="9" id="KW-1185">Reference proteome</keyword>
<reference evidence="8 9" key="1">
    <citation type="submission" date="2014-04" db="EMBL/GenBank/DDBJ databases">
        <authorList>
            <consortium name="DOE Joint Genome Institute"/>
            <person name="Kuo A."/>
            <person name="Girlanda M."/>
            <person name="Perotto S."/>
            <person name="Kohler A."/>
            <person name="Nagy L.G."/>
            <person name="Floudas D."/>
            <person name="Copeland A."/>
            <person name="Barry K.W."/>
            <person name="Cichocki N."/>
            <person name="Veneault-Fourrey C."/>
            <person name="LaButti K."/>
            <person name="Lindquist E.A."/>
            <person name="Lipzen A."/>
            <person name="Lundell T."/>
            <person name="Morin E."/>
            <person name="Murat C."/>
            <person name="Sun H."/>
            <person name="Tunlid A."/>
            <person name="Henrissat B."/>
            <person name="Grigoriev I.V."/>
            <person name="Hibbett D.S."/>
            <person name="Martin F."/>
            <person name="Nordberg H.P."/>
            <person name="Cantor M.N."/>
            <person name="Hua S.X."/>
        </authorList>
    </citation>
    <scope>NUCLEOTIDE SEQUENCE [LARGE SCALE GENOMIC DNA]</scope>
    <source>
        <strain evidence="8 9">MUT 4182</strain>
    </source>
</reference>
<dbReference type="InterPro" id="IPR011009">
    <property type="entry name" value="Kinase-like_dom_sf"/>
</dbReference>
<organism evidence="8 9">
    <name type="scientific">Tulasnella calospora MUT 4182</name>
    <dbReference type="NCBI Taxonomy" id="1051891"/>
    <lineage>
        <taxon>Eukaryota</taxon>
        <taxon>Fungi</taxon>
        <taxon>Dikarya</taxon>
        <taxon>Basidiomycota</taxon>
        <taxon>Agaricomycotina</taxon>
        <taxon>Agaricomycetes</taxon>
        <taxon>Cantharellales</taxon>
        <taxon>Tulasnellaceae</taxon>
        <taxon>Tulasnella</taxon>
    </lineage>
</organism>
<dbReference type="Gene3D" id="1.10.510.10">
    <property type="entry name" value="Transferase(Phosphotransferase) domain 1"/>
    <property type="match status" value="1"/>
</dbReference>
<dbReference type="PROSITE" id="PS50011">
    <property type="entry name" value="PROTEIN_KINASE_DOM"/>
    <property type="match status" value="1"/>
</dbReference>
<feature type="region of interest" description="Disordered" evidence="6">
    <location>
        <begin position="1"/>
        <end position="31"/>
    </location>
</feature>
<evidence type="ECO:0000256" key="2">
    <source>
        <dbReference type="ARBA" id="ARBA00022741"/>
    </source>
</evidence>
<gene>
    <name evidence="8" type="ORF">M407DRAFT_27183</name>
</gene>
<evidence type="ECO:0000256" key="1">
    <source>
        <dbReference type="ARBA" id="ARBA00022679"/>
    </source>
</evidence>
<feature type="region of interest" description="Disordered" evidence="6">
    <location>
        <begin position="73"/>
        <end position="98"/>
    </location>
</feature>
<dbReference type="AlphaFoldDB" id="A0A0C3QCY9"/>
<evidence type="ECO:0000256" key="3">
    <source>
        <dbReference type="ARBA" id="ARBA00022777"/>
    </source>
</evidence>
<accession>A0A0C3QCY9</accession>
<dbReference type="Pfam" id="PF13424">
    <property type="entry name" value="TPR_12"/>
    <property type="match status" value="3"/>
</dbReference>
<dbReference type="PANTHER" id="PTHR44329:SF288">
    <property type="entry name" value="MITOGEN-ACTIVATED PROTEIN KINASE KINASE KINASE 20"/>
    <property type="match status" value="1"/>
</dbReference>
<dbReference type="SUPFAM" id="SSF56112">
    <property type="entry name" value="Protein kinase-like (PK-like)"/>
    <property type="match status" value="1"/>
</dbReference>
<evidence type="ECO:0000313" key="9">
    <source>
        <dbReference type="Proteomes" id="UP000054248"/>
    </source>
</evidence>
<dbReference type="InterPro" id="IPR008271">
    <property type="entry name" value="Ser/Thr_kinase_AS"/>
</dbReference>
<evidence type="ECO:0000259" key="7">
    <source>
        <dbReference type="PROSITE" id="PS50011"/>
    </source>
</evidence>
<protein>
    <recommendedName>
        <fullName evidence="7">Protein kinase domain-containing protein</fullName>
    </recommendedName>
</protein>
<dbReference type="GO" id="GO:0004674">
    <property type="term" value="F:protein serine/threonine kinase activity"/>
    <property type="evidence" value="ECO:0007669"/>
    <property type="project" value="TreeGrafter"/>
</dbReference>
<keyword evidence="1" id="KW-0808">Transferase</keyword>
<dbReference type="GO" id="GO:0005524">
    <property type="term" value="F:ATP binding"/>
    <property type="evidence" value="ECO:0007669"/>
    <property type="project" value="UniProtKB-KW"/>
</dbReference>
<dbReference type="Gene3D" id="1.25.40.10">
    <property type="entry name" value="Tetratricopeptide repeat domain"/>
    <property type="match status" value="1"/>
</dbReference>
<dbReference type="SMART" id="SM00220">
    <property type="entry name" value="S_TKc"/>
    <property type="match status" value="1"/>
</dbReference>
<dbReference type="InterPro" id="IPR011990">
    <property type="entry name" value="TPR-like_helical_dom_sf"/>
</dbReference>
<keyword evidence="3" id="KW-0418">Kinase</keyword>
<dbReference type="EMBL" id="KN823087">
    <property type="protein sequence ID" value="KIO23336.1"/>
    <property type="molecule type" value="Genomic_DNA"/>
</dbReference>
<dbReference type="SUPFAM" id="SSF48452">
    <property type="entry name" value="TPR-like"/>
    <property type="match status" value="1"/>
</dbReference>
<dbReference type="InterPro" id="IPR000719">
    <property type="entry name" value="Prot_kinase_dom"/>
</dbReference>
<dbReference type="Proteomes" id="UP000054248">
    <property type="component" value="Unassembled WGS sequence"/>
</dbReference>
<dbReference type="PROSITE" id="PS50005">
    <property type="entry name" value="TPR"/>
    <property type="match status" value="1"/>
</dbReference>
<evidence type="ECO:0000256" key="5">
    <source>
        <dbReference type="PROSITE-ProRule" id="PRU00339"/>
    </source>
</evidence>
<keyword evidence="4" id="KW-0067">ATP-binding</keyword>
<name>A0A0C3QCY9_9AGAM</name>
<dbReference type="Pfam" id="PF00069">
    <property type="entry name" value="Pkinase"/>
    <property type="match status" value="1"/>
</dbReference>
<dbReference type="STRING" id="1051891.A0A0C3QCY9"/>
<evidence type="ECO:0000256" key="4">
    <source>
        <dbReference type="ARBA" id="ARBA00022840"/>
    </source>
</evidence>
<dbReference type="InterPro" id="IPR019734">
    <property type="entry name" value="TPR_rpt"/>
</dbReference>
<dbReference type="SMART" id="SM00028">
    <property type="entry name" value="TPR"/>
    <property type="match status" value="6"/>
</dbReference>
<dbReference type="PANTHER" id="PTHR44329">
    <property type="entry name" value="SERINE/THREONINE-PROTEIN KINASE TNNI3K-RELATED"/>
    <property type="match status" value="1"/>
</dbReference>
<sequence length="640" mass="71854">MQVDENQDGGPRASGPDHGDSDAPFQPSVKLMSKMNELEERRIDPSRIEFPENTCQFHGGHATVSRAILDFGSGEGSDINESDEVEGGHGSHGNAPRRKAVAVKMMKDRGLKRSRTSIGGFLAELWHDNIVELEGFVEDLSKNRVWLIFHWEENGNLKDFAASQDWEIPERVWLITGVTKGVKSLHSQKPPICHGDLKSVNILVTSECRALITDFGSARRLAPKDPDTQATMTQNKPQPALKFQATFCASTNTMTLTGNQYTLRWAAPELLKDDEPGLSSDIWALGWIFYEVMTNSIPFQDVRKNSMIIKHVIDGKLPSVTDHTRMSLIMKLCSLMIKCWSINPFERPTAEDCQKLMSWMPMVAPDPRRTSETGFSGGRSAELLMQLGTMHKQQHDYMNASKFYTEALDMCTQMGDSAGKANALFGLADVHWLRNEYKEALTFYSETLKTATEIGNRNGRARALRGLAKVHREQKEYNMAVTFYSEAAQICTEIDDRLGRAYALYGLAEVYRLQDEDSKAVTLYSDVAEIYADIGLRDGRANALWSLAEVHRYRSEYTEAASRFSEALNIFTDIGNRYGQANTLLYLACNHDDQGQHIDAIRLYDQAAEIFEQIGNTSKLKLALTYGADARRELELEGAE</sequence>
<evidence type="ECO:0000256" key="6">
    <source>
        <dbReference type="SAM" id="MobiDB-lite"/>
    </source>
</evidence>
<feature type="repeat" description="TPR" evidence="5">
    <location>
        <begin position="381"/>
        <end position="414"/>
    </location>
</feature>
<keyword evidence="2" id="KW-0547">Nucleotide-binding</keyword>
<keyword evidence="5" id="KW-0802">TPR repeat</keyword>
<feature type="domain" description="Protein kinase" evidence="7">
    <location>
        <begin position="65"/>
        <end position="360"/>
    </location>
</feature>